<evidence type="ECO:0000313" key="2">
    <source>
        <dbReference type="EMBL" id="GLT16561.1"/>
    </source>
</evidence>
<accession>A0ABQ6EV49</accession>
<organism evidence="2 3">
    <name type="scientific">Vibrio zhanjiangensis</name>
    <dbReference type="NCBI Taxonomy" id="1046128"/>
    <lineage>
        <taxon>Bacteria</taxon>
        <taxon>Pseudomonadati</taxon>
        <taxon>Pseudomonadota</taxon>
        <taxon>Gammaproteobacteria</taxon>
        <taxon>Vibrionales</taxon>
        <taxon>Vibrionaceae</taxon>
        <taxon>Vibrio</taxon>
    </lineage>
</organism>
<comment type="caution">
    <text evidence="2">The sequence shown here is derived from an EMBL/GenBank/DDBJ whole genome shotgun (WGS) entry which is preliminary data.</text>
</comment>
<name>A0ABQ6EV49_9VIBR</name>
<evidence type="ECO:0000313" key="3">
    <source>
        <dbReference type="Proteomes" id="UP001157138"/>
    </source>
</evidence>
<keyword evidence="3" id="KW-1185">Reference proteome</keyword>
<sequence length="188" mass="21664">MNVFYKLWLTFCSLLLTMTVYLVKEDVLLNSLSIYVEHEGVKQLLIFLPKYASCVIYFITVVCCTGLSMVLVRWLSEDQIAVGSIATVETANDAFLPSYLGYFFVALSVGDSGTFIYVFSMIFIFIFFSKISYFNPVFLIFGYKFFHLTDNSGLKIVVITKKELKVPCEVEFYKLKRINNYTFITSEQ</sequence>
<feature type="transmembrane region" description="Helical" evidence="1">
    <location>
        <begin position="44"/>
        <end position="72"/>
    </location>
</feature>
<evidence type="ECO:0000256" key="1">
    <source>
        <dbReference type="SAM" id="Phobius"/>
    </source>
</evidence>
<feature type="transmembrane region" description="Helical" evidence="1">
    <location>
        <begin position="102"/>
        <end position="128"/>
    </location>
</feature>
<dbReference type="Proteomes" id="UP001157138">
    <property type="component" value="Unassembled WGS sequence"/>
</dbReference>
<gene>
    <name evidence="2" type="ORF">GCM10007938_03370</name>
</gene>
<dbReference type="EMBL" id="BSPW01000009">
    <property type="protein sequence ID" value="GLT16561.1"/>
    <property type="molecule type" value="Genomic_DNA"/>
</dbReference>
<keyword evidence="1" id="KW-0812">Transmembrane</keyword>
<keyword evidence="1" id="KW-0472">Membrane</keyword>
<dbReference type="RefSeq" id="WP_284190488.1">
    <property type="nucleotide sequence ID" value="NZ_BSPW01000009.1"/>
</dbReference>
<protein>
    <submittedName>
        <fullName evidence="2">Uncharacterized protein</fullName>
    </submittedName>
</protein>
<keyword evidence="1" id="KW-1133">Transmembrane helix</keyword>
<feature type="transmembrane region" description="Helical" evidence="1">
    <location>
        <begin position="6"/>
        <end position="23"/>
    </location>
</feature>
<reference evidence="3" key="1">
    <citation type="journal article" date="2019" name="Int. J. Syst. Evol. Microbiol.">
        <title>The Global Catalogue of Microorganisms (GCM) 10K type strain sequencing project: providing services to taxonomists for standard genome sequencing and annotation.</title>
        <authorList>
            <consortium name="The Broad Institute Genomics Platform"/>
            <consortium name="The Broad Institute Genome Sequencing Center for Infectious Disease"/>
            <person name="Wu L."/>
            <person name="Ma J."/>
        </authorList>
    </citation>
    <scope>NUCLEOTIDE SEQUENCE [LARGE SCALE GENOMIC DNA]</scope>
    <source>
        <strain evidence="3">NBRC 108723</strain>
    </source>
</reference>
<proteinExistence type="predicted"/>